<sequence>MTDRLRPRAAAAPLRRAGGEAAFESRDPVPDGAGASDGARDGAAGVGRPKPHDGSTDLAGQSD</sequence>
<evidence type="ECO:0000313" key="3">
    <source>
        <dbReference type="Proteomes" id="UP000031675"/>
    </source>
</evidence>
<comment type="caution">
    <text evidence="2">The sequence shown here is derived from an EMBL/GenBank/DDBJ whole genome shotgun (WGS) entry which is preliminary data.</text>
</comment>
<reference evidence="3" key="1">
    <citation type="journal article" date="2015" name="Chem. Biol.">
        <title>Structure, bioactivity, and resistance mechanism of streptomonomicin, an unusual lasso Peptide from an understudied halophilic actinomycete.</title>
        <authorList>
            <person name="Metelev M."/>
            <person name="Tietz J.I."/>
            <person name="Melby J.O."/>
            <person name="Blair P.M."/>
            <person name="Zhu L."/>
            <person name="Livnat I."/>
            <person name="Severinov K."/>
            <person name="Mitchell D.A."/>
        </authorList>
    </citation>
    <scope>NUCLEOTIDE SEQUENCE [LARGE SCALE GENOMIC DNA]</scope>
    <source>
        <strain evidence="3">YIM 90003</strain>
    </source>
</reference>
<gene>
    <name evidence="2" type="ORF">LP52_14345</name>
</gene>
<dbReference type="AlphaFoldDB" id="A0A0C2JHE8"/>
<accession>A0A0C2JHE8</accession>
<protein>
    <submittedName>
        <fullName evidence="2">Uncharacterized protein</fullName>
    </submittedName>
</protein>
<name>A0A0C2JHE8_9ACTN</name>
<feature type="region of interest" description="Disordered" evidence="1">
    <location>
        <begin position="1"/>
        <end position="63"/>
    </location>
</feature>
<evidence type="ECO:0000256" key="1">
    <source>
        <dbReference type="SAM" id="MobiDB-lite"/>
    </source>
</evidence>
<feature type="compositionally biased region" description="Low complexity" evidence="1">
    <location>
        <begin position="8"/>
        <end position="22"/>
    </location>
</feature>
<keyword evidence="3" id="KW-1185">Reference proteome</keyword>
<organism evidence="2 3">
    <name type="scientific">Streptomonospora alba</name>
    <dbReference type="NCBI Taxonomy" id="183763"/>
    <lineage>
        <taxon>Bacteria</taxon>
        <taxon>Bacillati</taxon>
        <taxon>Actinomycetota</taxon>
        <taxon>Actinomycetes</taxon>
        <taxon>Streptosporangiales</taxon>
        <taxon>Nocardiopsidaceae</taxon>
        <taxon>Streptomonospora</taxon>
    </lineage>
</organism>
<feature type="compositionally biased region" description="Low complexity" evidence="1">
    <location>
        <begin position="31"/>
        <end position="43"/>
    </location>
</feature>
<dbReference type="Proteomes" id="UP000031675">
    <property type="component" value="Unassembled WGS sequence"/>
</dbReference>
<evidence type="ECO:0000313" key="2">
    <source>
        <dbReference type="EMBL" id="KIH98320.1"/>
    </source>
</evidence>
<dbReference type="EMBL" id="JROO01000027">
    <property type="protein sequence ID" value="KIH98320.1"/>
    <property type="molecule type" value="Genomic_DNA"/>
</dbReference>
<proteinExistence type="predicted"/>